<organism evidence="14 15">
    <name type="scientific">Streptomyces canarius</name>
    <dbReference type="NCBI Taxonomy" id="285453"/>
    <lineage>
        <taxon>Bacteria</taxon>
        <taxon>Bacillati</taxon>
        <taxon>Actinomycetota</taxon>
        <taxon>Actinomycetes</taxon>
        <taxon>Kitasatosporales</taxon>
        <taxon>Streptomycetaceae</taxon>
        <taxon>Streptomyces</taxon>
    </lineage>
</organism>
<dbReference type="SMART" id="SM00823">
    <property type="entry name" value="PKS_PP"/>
    <property type="match status" value="1"/>
</dbReference>
<dbReference type="Pfam" id="PF08240">
    <property type="entry name" value="ADH_N"/>
    <property type="match status" value="1"/>
</dbReference>
<dbReference type="EMBL" id="BMVN01000069">
    <property type="protein sequence ID" value="GHA69424.1"/>
    <property type="molecule type" value="Genomic_DNA"/>
</dbReference>
<keyword evidence="3" id="KW-0597">Phosphoprotein</keyword>
<dbReference type="InterPro" id="IPR001227">
    <property type="entry name" value="Ac_transferase_dom_sf"/>
</dbReference>
<dbReference type="InterPro" id="IPR016036">
    <property type="entry name" value="Malonyl_transacylase_ACP-bd"/>
</dbReference>
<evidence type="ECO:0000256" key="10">
    <source>
        <dbReference type="SAM" id="MobiDB-lite"/>
    </source>
</evidence>
<dbReference type="InterPro" id="IPR049552">
    <property type="entry name" value="PKS_DH_N"/>
</dbReference>
<feature type="compositionally biased region" description="Low complexity" evidence="10">
    <location>
        <begin position="1"/>
        <end position="15"/>
    </location>
</feature>
<dbReference type="CDD" id="cd05195">
    <property type="entry name" value="enoyl_red"/>
    <property type="match status" value="1"/>
</dbReference>
<evidence type="ECO:0000256" key="7">
    <source>
        <dbReference type="ARBA" id="ARBA00023268"/>
    </source>
</evidence>
<dbReference type="CDD" id="cd00833">
    <property type="entry name" value="PKS"/>
    <property type="match status" value="1"/>
</dbReference>
<sequence>MTAQQQGGAAPGASGVEAVASEPATSEPVASGPVTSGPVTSGPGAVEPIAIVGMACEFPGADGVAAFWRMQLDGVDATSDLPADRFPVDAFHDPRPRTPGRIVTRRGGFLPDIRGFDAHYFGVSGREASHMDPQQRLLLHTAAAAVRDAGLTMDQLAGSPTAVVVGQRTAEYWDLLRAAGALDIYANTGTSRSVLSGRLSFFFDLRGPSTSVDTACSSSLVAVHQACAALRAGEATLALAAGVNLVLSPEESITFSQADMLSADGRCKFGAADADGFVRSDGVGVVVLKPLARAEADGDRIHAVIHGSAVENEGRSSGYLMTPSGTAQIDAMRHACARGGIEPRAVGFVEAHGTGTPTGDPIELRGLDAVYGSGAGRSAADPLLVGSVKTNIGHTEAAAGIAGLIKAALCVAQGVVPPSLHSGRLTDAVDWDRMALDIPQTAREWGGDGAPRYAAVSSFGISGTNAHVVLGEHRPAPVPPTAGEPRPYLLALSAQTPAALRELAASYADFLAPDGAGRRHALRDVSFSTLTRSTHHRHRMTVLASDHDQAVAQLRAGRPVVAARPGARFRTVFVFPGQGSQWSGMGRRLLATSAVFRETLEECDRVVRAECGWSVTERLTTGDEADWPIDVVQPLLWAVEVGLAALWRSWGVAPDVVIGHSMGEVAAACAAGALTLADGAAVICRRSALLRRIAGTGSMAAVDLPADELRRELADVLDVDVAVSNSPRRTIVSGSAPAVEKVLGALSERGVLARTVKVDVASHSSHVDPLLAELRTALETVRPRAGRVPLRSTVTGELLTGAELDAEYWVRNLRDEVRFHAAVDAETASVPAAAVVEISPHPILGAAVRECLPEARTEDLVVPSLLRGTDDLTALLTSVGQLHQAGYPVRHDALFEGPAAYVGLPPYPWQRAEFWFEPNGADGPPGAAVVAAANAAAGTTGVTGTAGATGVKAAAVGAGAAVVADVRGGHPLLGTHMVLDDGAHRWEGPVDLERNAYLLDHRMQGLVILPGTAYLELAMAAGTQVAGAEVVVEDVRYDKALFLTAGAPPLLRVTLRPAGRGWAFDVATADAPADAPAHGTAPDRGWTLHAHGRIGVAAAGTRLPDAPGDTPRQIAARFPDHLTGAEFYRRFAARGNDWHGVFRGIGQVWRGGEEALAEIVVRGGLAGDESHHVHPAVLDACGQVLAATLPDSDVPGEQYAFVLGSIDAFRRYGPLTGTLYSHVVRRELTAESFSGDVVVRDERGAPLAEIRGLRIRWLVRREEPGPPTDWLYRPRWTPAAAHRAPAAPAAGAWLVFEDEDFGPRLTPAAPGARIAVRPGERYERGADGTYRIDPSRLDDYARLLYEAGRDHPGGVAAVVYLWGLRAARPVGAVPLGLAGALLLDQALSTARRDGPLPRLVLVTRGAETVVDTDAAPNPDQSTVWGFGRTAASELSVVRHTLVDLDPARGTEQTAELAREIAADDGSEDQIALRAAGRYVLRLRRTSPASGPTGDHGSGSGSGSGSDGDVTEVVPDRDRRSGPVRVVAAARPPAADEVQIAAAYGGVGFRDALQAAGAYPDPDDDGRLGWETAGVVTAVGTGVRGLAVGDRVVAVAHPGLATQVLADRRLTHRLPDGLSLAEAATVPIAYLTAWYGLMELAALREGEKVLIHSATGGVGLAAIQVARWRGAEIHATAGSARRRALLRSMGVTHVGDSRGDFAGPLLAATGGTGVDVILNSLTGEAVDRNLGVLAPYGRYVELAKQDLVDGRPTGLGGLLRNGSLQVLDIAALCRERPERAGALLGRVLRLIAAGEFAPLPAEVYPLDAVGKAFDDMLGARHVGKVLVDLRTAPAEPAAPPVPASQARIRPDATYLVTGGAGGIGSELARWLVARGARHLLLTGRSVPGPASPSGGDITALLEELRGQGAEVQYAPVDVADERSMRRLVENRGAADRPAVRGVFHTAGVFVYKPISDTTLRDLEAVLRPKLEGGRVLDRLFDTADLDHFVLFSSGNALLASPHVAAGAAANAGLDAIARARRARGLTALSVNWGFWTGRGMAARAGTELGRNLIPQGMTGFTSAAGLAVLDHLLATGAGDTLVMPVDWARWRVTYPAAAASPFLRDVIDDAPAPAPAYRPEPAARPTPPPPPVSPIPERMTGTDRTTGADEATGPDEATGTDSTAGTAAALFRARVAAILRVDAEHLDPDLDLTSQGLDSLMAAQLRQEVQRSHGVLLPVGKILSRATLRELTDQLLATAPSE</sequence>
<dbReference type="InterPro" id="IPR014031">
    <property type="entry name" value="Ketoacyl_synth_C"/>
</dbReference>
<evidence type="ECO:0000313" key="15">
    <source>
        <dbReference type="Proteomes" id="UP000653644"/>
    </source>
</evidence>
<feature type="active site" description="Proton donor; for dehydratase activity" evidence="9">
    <location>
        <position position="1179"/>
    </location>
</feature>
<dbReference type="InterPro" id="IPR036291">
    <property type="entry name" value="NAD(P)-bd_dom_sf"/>
</dbReference>
<dbReference type="PANTHER" id="PTHR43775:SF37">
    <property type="entry name" value="SI:DKEY-61P9.11"/>
    <property type="match status" value="1"/>
</dbReference>
<gene>
    <name evidence="14" type="ORF">GCM10010345_86200</name>
</gene>
<keyword evidence="6" id="KW-0045">Antibiotic biosynthesis</keyword>
<evidence type="ECO:0000256" key="8">
    <source>
        <dbReference type="ARBA" id="ARBA00023315"/>
    </source>
</evidence>
<dbReference type="SMART" id="SM00822">
    <property type="entry name" value="PKS_KR"/>
    <property type="match status" value="1"/>
</dbReference>
<keyword evidence="2" id="KW-0596">Phosphopantetheine</keyword>
<keyword evidence="15" id="KW-1185">Reference proteome</keyword>
<dbReference type="Gene3D" id="3.40.50.720">
    <property type="entry name" value="NAD(P)-binding Rossmann-like Domain"/>
    <property type="match status" value="3"/>
</dbReference>
<dbReference type="Gene3D" id="3.90.180.10">
    <property type="entry name" value="Medium-chain alcohol dehydrogenases, catalytic domain"/>
    <property type="match status" value="1"/>
</dbReference>
<dbReference type="PROSITE" id="PS52019">
    <property type="entry name" value="PKS_MFAS_DH"/>
    <property type="match status" value="1"/>
</dbReference>
<dbReference type="InterPro" id="IPR057326">
    <property type="entry name" value="KR_dom"/>
</dbReference>
<dbReference type="Pfam" id="PF00698">
    <property type="entry name" value="Acyl_transf_1"/>
    <property type="match status" value="1"/>
</dbReference>
<protein>
    <submittedName>
        <fullName evidence="14">Polyketide synthase</fullName>
    </submittedName>
</protein>
<name>A0ABQ3DAB8_9ACTN</name>
<dbReference type="Gene3D" id="1.10.1200.10">
    <property type="entry name" value="ACP-like"/>
    <property type="match status" value="1"/>
</dbReference>
<comment type="pathway">
    <text evidence="1">Antibiotic biosynthesis.</text>
</comment>
<dbReference type="PROSITE" id="PS52004">
    <property type="entry name" value="KS3_2"/>
    <property type="match status" value="1"/>
</dbReference>
<dbReference type="InterPro" id="IPR011032">
    <property type="entry name" value="GroES-like_sf"/>
</dbReference>
<dbReference type="SMART" id="SM00827">
    <property type="entry name" value="PKS_AT"/>
    <property type="match status" value="1"/>
</dbReference>
<dbReference type="SUPFAM" id="SSF55048">
    <property type="entry name" value="Probable ACP-binding domain of malonyl-CoA ACP transacylase"/>
    <property type="match status" value="1"/>
</dbReference>
<keyword evidence="4" id="KW-0808">Transferase</keyword>
<evidence type="ECO:0000313" key="14">
    <source>
        <dbReference type="EMBL" id="GHA69424.1"/>
    </source>
</evidence>
<dbReference type="SUPFAM" id="SSF53901">
    <property type="entry name" value="Thiolase-like"/>
    <property type="match status" value="1"/>
</dbReference>
<dbReference type="InterPro" id="IPR050091">
    <property type="entry name" value="PKS_NRPS_Biosynth_Enz"/>
</dbReference>
<dbReference type="Pfam" id="PF00109">
    <property type="entry name" value="ketoacyl-synt"/>
    <property type="match status" value="1"/>
</dbReference>
<dbReference type="InterPro" id="IPR009081">
    <property type="entry name" value="PP-bd_ACP"/>
</dbReference>
<comment type="caution">
    <text evidence="14">The sequence shown here is derived from an EMBL/GenBank/DDBJ whole genome shotgun (WGS) entry which is preliminary data.</text>
</comment>
<dbReference type="SMART" id="SM00829">
    <property type="entry name" value="PKS_ER"/>
    <property type="match status" value="1"/>
</dbReference>
<dbReference type="Pfam" id="PF08659">
    <property type="entry name" value="KR"/>
    <property type="match status" value="1"/>
</dbReference>
<dbReference type="InterPro" id="IPR036736">
    <property type="entry name" value="ACP-like_sf"/>
</dbReference>
<feature type="domain" description="PKS/mFAS DH" evidence="13">
    <location>
        <begin position="970"/>
        <end position="1264"/>
    </location>
</feature>
<evidence type="ECO:0000256" key="4">
    <source>
        <dbReference type="ARBA" id="ARBA00022679"/>
    </source>
</evidence>
<dbReference type="InterPro" id="IPR014043">
    <property type="entry name" value="Acyl_transferase_dom"/>
</dbReference>
<dbReference type="Gene3D" id="3.10.129.10">
    <property type="entry name" value="Hotdog Thioesterase"/>
    <property type="match status" value="1"/>
</dbReference>
<feature type="region of interest" description="N-terminal hotdog fold" evidence="9">
    <location>
        <begin position="970"/>
        <end position="1101"/>
    </location>
</feature>
<dbReference type="InterPro" id="IPR016039">
    <property type="entry name" value="Thiolase-like"/>
</dbReference>
<evidence type="ECO:0000256" key="5">
    <source>
        <dbReference type="ARBA" id="ARBA00022857"/>
    </source>
</evidence>
<evidence type="ECO:0000259" key="13">
    <source>
        <dbReference type="PROSITE" id="PS52019"/>
    </source>
</evidence>
<dbReference type="InterPro" id="IPR020807">
    <property type="entry name" value="PKS_DH"/>
</dbReference>
<feature type="region of interest" description="Disordered" evidence="10">
    <location>
        <begin position="2112"/>
        <end position="2162"/>
    </location>
</feature>
<dbReference type="Pfam" id="PF00107">
    <property type="entry name" value="ADH_zinc_N"/>
    <property type="match status" value="1"/>
</dbReference>
<dbReference type="PROSITE" id="PS50075">
    <property type="entry name" value="CARRIER"/>
    <property type="match status" value="1"/>
</dbReference>
<dbReference type="PANTHER" id="PTHR43775">
    <property type="entry name" value="FATTY ACID SYNTHASE"/>
    <property type="match status" value="1"/>
</dbReference>
<dbReference type="SUPFAM" id="SSF51735">
    <property type="entry name" value="NAD(P)-binding Rossmann-fold domains"/>
    <property type="match status" value="3"/>
</dbReference>
<evidence type="ECO:0000256" key="9">
    <source>
        <dbReference type="PROSITE-ProRule" id="PRU01363"/>
    </source>
</evidence>
<feature type="compositionally biased region" description="Pro residues" evidence="10">
    <location>
        <begin position="2112"/>
        <end position="2133"/>
    </location>
</feature>
<dbReference type="InterPro" id="IPR020843">
    <property type="entry name" value="ER"/>
</dbReference>
<dbReference type="Pfam" id="PF21089">
    <property type="entry name" value="PKS_DH_N"/>
    <property type="match status" value="1"/>
</dbReference>
<dbReference type="Proteomes" id="UP000653644">
    <property type="component" value="Unassembled WGS sequence"/>
</dbReference>
<evidence type="ECO:0000259" key="12">
    <source>
        <dbReference type="PROSITE" id="PS52004"/>
    </source>
</evidence>
<feature type="region of interest" description="C-terminal hotdog fold" evidence="9">
    <location>
        <begin position="1119"/>
        <end position="1264"/>
    </location>
</feature>
<dbReference type="InterPro" id="IPR020806">
    <property type="entry name" value="PKS_PP-bd"/>
</dbReference>
<evidence type="ECO:0000256" key="1">
    <source>
        <dbReference type="ARBA" id="ARBA00004792"/>
    </source>
</evidence>
<dbReference type="Gene3D" id="3.40.366.10">
    <property type="entry name" value="Malonyl-Coenzyme A Acyl Carrier Protein, domain 2"/>
    <property type="match status" value="1"/>
</dbReference>
<dbReference type="InterPro" id="IPR013968">
    <property type="entry name" value="PKS_KR"/>
</dbReference>
<dbReference type="InterPro" id="IPR032821">
    <property type="entry name" value="PKS_assoc"/>
</dbReference>
<dbReference type="SMART" id="SM00826">
    <property type="entry name" value="PKS_DH"/>
    <property type="match status" value="1"/>
</dbReference>
<dbReference type="InterPro" id="IPR014030">
    <property type="entry name" value="Ketoacyl_synth_N"/>
</dbReference>
<dbReference type="SUPFAM" id="SSF47336">
    <property type="entry name" value="ACP-like"/>
    <property type="match status" value="1"/>
</dbReference>
<feature type="domain" description="Carrier" evidence="11">
    <location>
        <begin position="2161"/>
        <end position="2238"/>
    </location>
</feature>
<evidence type="ECO:0000256" key="3">
    <source>
        <dbReference type="ARBA" id="ARBA00022553"/>
    </source>
</evidence>
<dbReference type="PROSITE" id="PS00606">
    <property type="entry name" value="KS3_1"/>
    <property type="match status" value="1"/>
</dbReference>
<dbReference type="Gene3D" id="3.40.47.10">
    <property type="match status" value="1"/>
</dbReference>
<dbReference type="InterPro" id="IPR013154">
    <property type="entry name" value="ADH-like_N"/>
</dbReference>
<feature type="active site" description="Proton acceptor; for dehydratase activity" evidence="9">
    <location>
        <position position="1001"/>
    </location>
</feature>
<dbReference type="Pfam" id="PF00550">
    <property type="entry name" value="PP-binding"/>
    <property type="match status" value="1"/>
</dbReference>
<dbReference type="Pfam" id="PF14765">
    <property type="entry name" value="PS-DH"/>
    <property type="match status" value="1"/>
</dbReference>
<evidence type="ECO:0000256" key="2">
    <source>
        <dbReference type="ARBA" id="ARBA00022450"/>
    </source>
</evidence>
<keyword evidence="7" id="KW-0511">Multifunctional enzyme</keyword>
<dbReference type="InterPro" id="IPR016035">
    <property type="entry name" value="Acyl_Trfase/lysoPLipase"/>
</dbReference>
<dbReference type="Pfam" id="PF02801">
    <property type="entry name" value="Ketoacyl-synt_C"/>
    <property type="match status" value="1"/>
</dbReference>
<feature type="domain" description="Ketosynthase family 3 (KS3)" evidence="12">
    <location>
        <begin position="46"/>
        <end position="472"/>
    </location>
</feature>
<dbReference type="Pfam" id="PF16197">
    <property type="entry name" value="KAsynt_C_assoc"/>
    <property type="match status" value="1"/>
</dbReference>
<dbReference type="Gene3D" id="3.10.129.120">
    <property type="match status" value="1"/>
</dbReference>
<keyword evidence="5" id="KW-0521">NADP</keyword>
<reference evidence="15" key="1">
    <citation type="journal article" date="2019" name="Int. J. Syst. Evol. Microbiol.">
        <title>The Global Catalogue of Microorganisms (GCM) 10K type strain sequencing project: providing services to taxonomists for standard genome sequencing and annotation.</title>
        <authorList>
            <consortium name="The Broad Institute Genomics Platform"/>
            <consortium name="The Broad Institute Genome Sequencing Center for Infectious Disease"/>
            <person name="Wu L."/>
            <person name="Ma J."/>
        </authorList>
    </citation>
    <scope>NUCLEOTIDE SEQUENCE [LARGE SCALE GENOMIC DNA]</scope>
    <source>
        <strain evidence="15">JCM 4733</strain>
    </source>
</reference>
<dbReference type="SUPFAM" id="SSF50129">
    <property type="entry name" value="GroES-like"/>
    <property type="match status" value="1"/>
</dbReference>
<evidence type="ECO:0000259" key="11">
    <source>
        <dbReference type="PROSITE" id="PS50075"/>
    </source>
</evidence>
<evidence type="ECO:0000256" key="6">
    <source>
        <dbReference type="ARBA" id="ARBA00023194"/>
    </source>
</evidence>
<feature type="region of interest" description="Disordered" evidence="10">
    <location>
        <begin position="1483"/>
        <end position="1529"/>
    </location>
</feature>
<dbReference type="InterPro" id="IPR020841">
    <property type="entry name" value="PKS_Beta-ketoAc_synthase_dom"/>
</dbReference>
<dbReference type="InterPro" id="IPR049551">
    <property type="entry name" value="PKS_DH_C"/>
</dbReference>
<dbReference type="InterPro" id="IPR018201">
    <property type="entry name" value="Ketoacyl_synth_AS"/>
</dbReference>
<dbReference type="InterPro" id="IPR013149">
    <property type="entry name" value="ADH-like_C"/>
</dbReference>
<feature type="compositionally biased region" description="Gly residues" evidence="10">
    <location>
        <begin position="1493"/>
        <end position="1505"/>
    </location>
</feature>
<dbReference type="SUPFAM" id="SSF52151">
    <property type="entry name" value="FabD/lysophospholipase-like"/>
    <property type="match status" value="1"/>
</dbReference>
<dbReference type="SMART" id="SM00825">
    <property type="entry name" value="PKS_KS"/>
    <property type="match status" value="1"/>
</dbReference>
<dbReference type="InterPro" id="IPR049900">
    <property type="entry name" value="PKS_mFAS_DH"/>
</dbReference>
<accession>A0ABQ3DAB8</accession>
<feature type="region of interest" description="Disordered" evidence="10">
    <location>
        <begin position="1"/>
        <end position="41"/>
    </location>
</feature>
<keyword evidence="8" id="KW-0012">Acyltransferase</keyword>
<proteinExistence type="predicted"/>
<dbReference type="Gene3D" id="3.30.70.3290">
    <property type="match status" value="1"/>
</dbReference>